<reference evidence="2 3" key="1">
    <citation type="journal article" date="2020" name="BMC Genomics">
        <title>Intraspecific diversification of the crop wild relative Brassica cretica Lam. using demographic model selection.</title>
        <authorList>
            <person name="Kioukis A."/>
            <person name="Michalopoulou V.A."/>
            <person name="Briers L."/>
            <person name="Pirintsos S."/>
            <person name="Studholme D.J."/>
            <person name="Pavlidis P."/>
            <person name="Sarris P.F."/>
        </authorList>
    </citation>
    <scope>NUCLEOTIDE SEQUENCE [LARGE SCALE GENOMIC DNA]</scope>
    <source>
        <strain evidence="3">cv. PFS-1207/04</strain>
    </source>
</reference>
<sequence length="134" mass="15075">MIQYLAVAQLTQIPREQNSQADALANLGFSLETNSQLSHSESLVFKTRPCPRKCRGSPEFVFGCWGCPRPGDYVGTRRSSGNPEVTARTSPEMTIEDDHQSISKRNNHSMFTSIDHRARPSVNNERNNRSMFTS</sequence>
<name>A0ABQ7C1J8_BRACR</name>
<gene>
    <name evidence="2" type="ORF">DY000_02007240</name>
</gene>
<evidence type="ECO:0000256" key="1">
    <source>
        <dbReference type="SAM" id="MobiDB-lite"/>
    </source>
</evidence>
<protein>
    <recommendedName>
        <fullName evidence="4">RNase H type-1 domain-containing protein</fullName>
    </recommendedName>
</protein>
<keyword evidence="3" id="KW-1185">Reference proteome</keyword>
<proteinExistence type="predicted"/>
<comment type="caution">
    <text evidence="2">The sequence shown here is derived from an EMBL/GenBank/DDBJ whole genome shotgun (WGS) entry which is preliminary data.</text>
</comment>
<evidence type="ECO:0000313" key="3">
    <source>
        <dbReference type="Proteomes" id="UP000266723"/>
    </source>
</evidence>
<organism evidence="2 3">
    <name type="scientific">Brassica cretica</name>
    <name type="common">Mustard</name>
    <dbReference type="NCBI Taxonomy" id="69181"/>
    <lineage>
        <taxon>Eukaryota</taxon>
        <taxon>Viridiplantae</taxon>
        <taxon>Streptophyta</taxon>
        <taxon>Embryophyta</taxon>
        <taxon>Tracheophyta</taxon>
        <taxon>Spermatophyta</taxon>
        <taxon>Magnoliopsida</taxon>
        <taxon>eudicotyledons</taxon>
        <taxon>Gunneridae</taxon>
        <taxon>Pentapetalae</taxon>
        <taxon>rosids</taxon>
        <taxon>malvids</taxon>
        <taxon>Brassicales</taxon>
        <taxon>Brassicaceae</taxon>
        <taxon>Brassiceae</taxon>
        <taxon>Brassica</taxon>
    </lineage>
</organism>
<evidence type="ECO:0008006" key="4">
    <source>
        <dbReference type="Google" id="ProtNLM"/>
    </source>
</evidence>
<dbReference type="EMBL" id="QGKV02000832">
    <property type="protein sequence ID" value="KAF3545444.1"/>
    <property type="molecule type" value="Genomic_DNA"/>
</dbReference>
<accession>A0ABQ7C1J8</accession>
<evidence type="ECO:0000313" key="2">
    <source>
        <dbReference type="EMBL" id="KAF3545444.1"/>
    </source>
</evidence>
<feature type="region of interest" description="Disordered" evidence="1">
    <location>
        <begin position="73"/>
        <end position="109"/>
    </location>
</feature>
<feature type="compositionally biased region" description="Polar residues" evidence="1">
    <location>
        <begin position="77"/>
        <end position="92"/>
    </location>
</feature>
<dbReference type="Proteomes" id="UP000266723">
    <property type="component" value="Unassembled WGS sequence"/>
</dbReference>